<keyword evidence="2" id="KW-1185">Reference proteome</keyword>
<evidence type="ECO:0000313" key="1">
    <source>
        <dbReference type="EMBL" id="KAJ9050340.1"/>
    </source>
</evidence>
<sequence>MLDKDKWKLSKKDLMVGFIDYFKDQWTGKFIEKRYLSGKNNSCWNYVESVLTEGTKTISAKKG</sequence>
<dbReference type="Proteomes" id="UP001165960">
    <property type="component" value="Unassembled WGS sequence"/>
</dbReference>
<accession>A0ACC2RJR5</accession>
<gene>
    <name evidence="1" type="ORF">DSO57_1015165</name>
</gene>
<protein>
    <submittedName>
        <fullName evidence="1">Uncharacterized protein</fullName>
    </submittedName>
</protein>
<proteinExistence type="predicted"/>
<reference evidence="1" key="1">
    <citation type="submission" date="2022-04" db="EMBL/GenBank/DDBJ databases">
        <title>Genome of the entomopathogenic fungus Entomophthora muscae.</title>
        <authorList>
            <person name="Elya C."/>
            <person name="Lovett B.R."/>
            <person name="Lee E."/>
            <person name="Macias A.M."/>
            <person name="Hajek A.E."/>
            <person name="De Bivort B.L."/>
            <person name="Kasson M.T."/>
            <person name="De Fine Licht H.H."/>
            <person name="Stajich J.E."/>
        </authorList>
    </citation>
    <scope>NUCLEOTIDE SEQUENCE</scope>
    <source>
        <strain evidence="1">Berkeley</strain>
    </source>
</reference>
<dbReference type="EMBL" id="QTSX02007159">
    <property type="protein sequence ID" value="KAJ9050340.1"/>
    <property type="molecule type" value="Genomic_DNA"/>
</dbReference>
<evidence type="ECO:0000313" key="2">
    <source>
        <dbReference type="Proteomes" id="UP001165960"/>
    </source>
</evidence>
<comment type="caution">
    <text evidence="1">The sequence shown here is derived from an EMBL/GenBank/DDBJ whole genome shotgun (WGS) entry which is preliminary data.</text>
</comment>
<name>A0ACC2RJR5_9FUNG</name>
<organism evidence="1 2">
    <name type="scientific">Entomophthora muscae</name>
    <dbReference type="NCBI Taxonomy" id="34485"/>
    <lineage>
        <taxon>Eukaryota</taxon>
        <taxon>Fungi</taxon>
        <taxon>Fungi incertae sedis</taxon>
        <taxon>Zoopagomycota</taxon>
        <taxon>Entomophthoromycotina</taxon>
        <taxon>Entomophthoromycetes</taxon>
        <taxon>Entomophthorales</taxon>
        <taxon>Entomophthoraceae</taxon>
        <taxon>Entomophthora</taxon>
    </lineage>
</organism>